<proteinExistence type="predicted"/>
<sequence length="46" mass="4953">MAGAWRCFPLPLVSPLPLSGPFRIFPDQVYGQSDANLSPLVKPVGL</sequence>
<name>A0A1X7AJH3_9GAMM</name>
<dbReference type="Proteomes" id="UP000196573">
    <property type="component" value="Unassembled WGS sequence"/>
</dbReference>
<reference evidence="1 2" key="1">
    <citation type="submission" date="2017-03" db="EMBL/GenBank/DDBJ databases">
        <authorList>
            <person name="Afonso C.L."/>
            <person name="Miller P.J."/>
            <person name="Scott M.A."/>
            <person name="Spackman E."/>
            <person name="Goraichik I."/>
            <person name="Dimitrov K.M."/>
            <person name="Suarez D.L."/>
            <person name="Swayne D.E."/>
        </authorList>
    </citation>
    <scope>NUCLEOTIDE SEQUENCE [LARGE SCALE GENOMIC DNA]</scope>
    <source>
        <strain evidence="1">SB41UT1</strain>
    </source>
</reference>
<dbReference type="EMBL" id="FWPT01000004">
    <property type="protein sequence ID" value="SMA45978.1"/>
    <property type="molecule type" value="Genomic_DNA"/>
</dbReference>
<evidence type="ECO:0000313" key="2">
    <source>
        <dbReference type="Proteomes" id="UP000196573"/>
    </source>
</evidence>
<organism evidence="1 2">
    <name type="scientific">Parendozoicomonas haliclonae</name>
    <dbReference type="NCBI Taxonomy" id="1960125"/>
    <lineage>
        <taxon>Bacteria</taxon>
        <taxon>Pseudomonadati</taxon>
        <taxon>Pseudomonadota</taxon>
        <taxon>Gammaproteobacteria</taxon>
        <taxon>Oceanospirillales</taxon>
        <taxon>Endozoicomonadaceae</taxon>
        <taxon>Parendozoicomonas</taxon>
    </lineage>
</organism>
<dbReference type="AlphaFoldDB" id="A0A1X7AJH3"/>
<protein>
    <submittedName>
        <fullName evidence="1">Uncharacterized protein</fullName>
    </submittedName>
</protein>
<gene>
    <name evidence="1" type="ORF">EHSB41UT_02051</name>
</gene>
<accession>A0A1X7AJH3</accession>
<evidence type="ECO:0000313" key="1">
    <source>
        <dbReference type="EMBL" id="SMA45978.1"/>
    </source>
</evidence>
<keyword evidence="2" id="KW-1185">Reference proteome</keyword>